<dbReference type="RefSeq" id="WP_345225350.1">
    <property type="nucleotide sequence ID" value="NZ_BAAAXE010000013.1"/>
</dbReference>
<feature type="transmembrane region" description="Helical" evidence="1">
    <location>
        <begin position="20"/>
        <end position="51"/>
    </location>
</feature>
<dbReference type="Proteomes" id="UP001589718">
    <property type="component" value="Unassembled WGS sequence"/>
</dbReference>
<dbReference type="InterPro" id="IPR055338">
    <property type="entry name" value="YqfX-like"/>
</dbReference>
<evidence type="ECO:0000313" key="3">
    <source>
        <dbReference type="EMBL" id="MFB9523542.1"/>
    </source>
</evidence>
<evidence type="ECO:0000256" key="1">
    <source>
        <dbReference type="SAM" id="Phobius"/>
    </source>
</evidence>
<gene>
    <name evidence="3" type="ORF">ACFFTU_26710</name>
</gene>
<keyword evidence="1" id="KW-0812">Transmembrane</keyword>
<protein>
    <submittedName>
        <fullName evidence="3">DUF4190 domain-containing protein</fullName>
    </submittedName>
</protein>
<feature type="transmembrane region" description="Helical" evidence="1">
    <location>
        <begin position="63"/>
        <end position="88"/>
    </location>
</feature>
<dbReference type="Pfam" id="PF13828">
    <property type="entry name" value="DUF4190"/>
    <property type="match status" value="1"/>
</dbReference>
<evidence type="ECO:0000313" key="4">
    <source>
        <dbReference type="Proteomes" id="UP001589718"/>
    </source>
</evidence>
<keyword evidence="4" id="KW-1185">Reference proteome</keyword>
<accession>A0ABV5PK04</accession>
<dbReference type="InterPro" id="IPR025241">
    <property type="entry name" value="DUF4190"/>
</dbReference>
<organism evidence="3 4">
    <name type="scientific">Streptomyces cremeus</name>
    <dbReference type="NCBI Taxonomy" id="66881"/>
    <lineage>
        <taxon>Bacteria</taxon>
        <taxon>Bacillati</taxon>
        <taxon>Actinomycetota</taxon>
        <taxon>Actinomycetes</taxon>
        <taxon>Kitasatosporales</taxon>
        <taxon>Streptomycetaceae</taxon>
        <taxon>Streptomyces</taxon>
    </lineage>
</organism>
<dbReference type="EMBL" id="JBHMCR010000018">
    <property type="protein sequence ID" value="MFB9523542.1"/>
    <property type="molecule type" value="Genomic_DNA"/>
</dbReference>
<comment type="caution">
    <text evidence="3">The sequence shown here is derived from an EMBL/GenBank/DDBJ whole genome shotgun (WGS) entry which is preliminary data.</text>
</comment>
<keyword evidence="1" id="KW-1133">Transmembrane helix</keyword>
<dbReference type="PANTHER" id="PTHR40040:SF1">
    <property type="entry name" value="MEMBRANE PROTEIN"/>
    <property type="match status" value="1"/>
</dbReference>
<proteinExistence type="predicted"/>
<dbReference type="PANTHER" id="PTHR40040">
    <property type="entry name" value="SMALL HYDROPHOBIC PROTEIN-RELATED"/>
    <property type="match status" value="1"/>
</dbReference>
<feature type="domain" description="DUF4190" evidence="2">
    <location>
        <begin position="19"/>
        <end position="78"/>
    </location>
</feature>
<keyword evidence="1" id="KW-0472">Membrane</keyword>
<evidence type="ECO:0000259" key="2">
    <source>
        <dbReference type="Pfam" id="PF13828"/>
    </source>
</evidence>
<reference evidence="3 4" key="1">
    <citation type="submission" date="2024-09" db="EMBL/GenBank/DDBJ databases">
        <authorList>
            <person name="Sun Q."/>
            <person name="Mori K."/>
        </authorList>
    </citation>
    <scope>NUCLEOTIDE SEQUENCE [LARGE SCALE GENOMIC DNA]</scope>
    <source>
        <strain evidence="3 4">JCM 4362</strain>
    </source>
</reference>
<sequence length="90" mass="8988">MATGMSGTHGHTRTETNWLAIGGLASGIIGLIFLAILFGPIAILLGALALRQAGKGGNGMAKAAIVLGIVDTVIGIVLMLTRGFGLFIGG</sequence>
<name>A0ABV5PK04_STRCM</name>